<protein>
    <recommendedName>
        <fullName evidence="3 11">DNA-directed RNA polymerase subunit omega</fullName>
        <shortName evidence="11">RNAP omega subunit</shortName>
        <ecNumber evidence="2 11">2.7.7.6</ecNumber>
    </recommendedName>
    <alternativeName>
        <fullName evidence="9 11">RNA polymerase omega subunit</fullName>
    </alternativeName>
    <alternativeName>
        <fullName evidence="8 11">Transcriptase subunit omega</fullName>
    </alternativeName>
</protein>
<accession>A0A1S7LNZ8</accession>
<dbReference type="GO" id="GO:0006351">
    <property type="term" value="P:DNA-templated transcription"/>
    <property type="evidence" value="ECO:0007669"/>
    <property type="project" value="UniProtKB-UniRule"/>
</dbReference>
<feature type="compositionally biased region" description="Low complexity" evidence="12">
    <location>
        <begin position="81"/>
        <end position="94"/>
    </location>
</feature>
<keyword evidence="4 11" id="KW-0240">DNA-directed RNA polymerase</keyword>
<reference evidence="13" key="1">
    <citation type="submission" date="2015-04" db="EMBL/GenBank/DDBJ databases">
        <authorList>
            <person name="Syromyatnikov M.Y."/>
            <person name="Popov V.N."/>
        </authorList>
    </citation>
    <scope>NUCLEOTIDE SEQUENCE</scope>
    <source>
        <strain evidence="13">MO-1</strain>
    </source>
</reference>
<keyword evidence="6 11" id="KW-0548">Nucleotidyltransferase</keyword>
<dbReference type="EMBL" id="LO017727">
    <property type="protein sequence ID" value="CRH07847.1"/>
    <property type="molecule type" value="Genomic_DNA"/>
</dbReference>
<evidence type="ECO:0000256" key="9">
    <source>
        <dbReference type="ARBA" id="ARBA00030998"/>
    </source>
</evidence>
<dbReference type="AlphaFoldDB" id="A0A1S7LNZ8"/>
<evidence type="ECO:0000256" key="7">
    <source>
        <dbReference type="ARBA" id="ARBA00023163"/>
    </source>
</evidence>
<evidence type="ECO:0000256" key="4">
    <source>
        <dbReference type="ARBA" id="ARBA00022478"/>
    </source>
</evidence>
<dbReference type="Gene3D" id="3.90.940.10">
    <property type="match status" value="1"/>
</dbReference>
<dbReference type="HAMAP" id="MF_00366">
    <property type="entry name" value="RNApol_bact_RpoZ"/>
    <property type="match status" value="1"/>
</dbReference>
<dbReference type="PANTHER" id="PTHR34476">
    <property type="entry name" value="DNA-DIRECTED RNA POLYMERASE SUBUNIT OMEGA"/>
    <property type="match status" value="1"/>
</dbReference>
<dbReference type="SMART" id="SM01409">
    <property type="entry name" value="RNA_pol_Rpb6"/>
    <property type="match status" value="1"/>
</dbReference>
<dbReference type="GO" id="GO:0000428">
    <property type="term" value="C:DNA-directed RNA polymerase complex"/>
    <property type="evidence" value="ECO:0007669"/>
    <property type="project" value="UniProtKB-KW"/>
</dbReference>
<dbReference type="InterPro" id="IPR036161">
    <property type="entry name" value="RPB6/omega-like_sf"/>
</dbReference>
<dbReference type="GO" id="GO:0003677">
    <property type="term" value="F:DNA binding"/>
    <property type="evidence" value="ECO:0007669"/>
    <property type="project" value="UniProtKB-UniRule"/>
</dbReference>
<gene>
    <name evidence="11 13" type="primary">rpoZ</name>
    <name evidence="13" type="ORF">MAGMO_3717</name>
</gene>
<sequence length="119" mass="12960">MARVTVDDCVKQIPNRFELVILAAKRARQLAKGDEPTVSVDRDKNTVLALREIAEEKMDIEQLRQAEIEEPVQKVVEEEAPAPATAGEAVAATEELSEVPAANDAAPQEAEVTEKQPAE</sequence>
<dbReference type="PANTHER" id="PTHR34476:SF1">
    <property type="entry name" value="DNA-DIRECTED RNA POLYMERASE SUBUNIT OMEGA"/>
    <property type="match status" value="1"/>
</dbReference>
<proteinExistence type="inferred from homology"/>
<evidence type="ECO:0000256" key="8">
    <source>
        <dbReference type="ARBA" id="ARBA00029924"/>
    </source>
</evidence>
<dbReference type="InterPro" id="IPR003716">
    <property type="entry name" value="DNA-dir_RNA_pol_omega"/>
</dbReference>
<comment type="catalytic activity">
    <reaction evidence="10 11">
        <text>RNA(n) + a ribonucleoside 5'-triphosphate = RNA(n+1) + diphosphate</text>
        <dbReference type="Rhea" id="RHEA:21248"/>
        <dbReference type="Rhea" id="RHEA-COMP:14527"/>
        <dbReference type="Rhea" id="RHEA-COMP:17342"/>
        <dbReference type="ChEBI" id="CHEBI:33019"/>
        <dbReference type="ChEBI" id="CHEBI:61557"/>
        <dbReference type="ChEBI" id="CHEBI:140395"/>
        <dbReference type="EC" id="2.7.7.6"/>
    </reaction>
</comment>
<dbReference type="InterPro" id="IPR006110">
    <property type="entry name" value="Pol_omega/Rpo6/RPB6"/>
</dbReference>
<name>A0A1S7LNZ8_MAGMO</name>
<feature type="region of interest" description="Disordered" evidence="12">
    <location>
        <begin position="77"/>
        <end position="119"/>
    </location>
</feature>
<evidence type="ECO:0000256" key="10">
    <source>
        <dbReference type="ARBA" id="ARBA00048552"/>
    </source>
</evidence>
<dbReference type="NCBIfam" id="TIGR00690">
    <property type="entry name" value="rpoZ"/>
    <property type="match status" value="1"/>
</dbReference>
<comment type="similarity">
    <text evidence="1 11">Belongs to the RNA polymerase subunit omega family.</text>
</comment>
<dbReference type="EC" id="2.7.7.6" evidence="2 11"/>
<evidence type="ECO:0000256" key="5">
    <source>
        <dbReference type="ARBA" id="ARBA00022679"/>
    </source>
</evidence>
<evidence type="ECO:0000256" key="3">
    <source>
        <dbReference type="ARBA" id="ARBA00013725"/>
    </source>
</evidence>
<organism evidence="13">
    <name type="scientific">Magnetococcus massalia (strain MO-1)</name>
    <dbReference type="NCBI Taxonomy" id="451514"/>
    <lineage>
        <taxon>Bacteria</taxon>
        <taxon>Pseudomonadati</taxon>
        <taxon>Pseudomonadota</taxon>
        <taxon>Magnetococcia</taxon>
        <taxon>Magnetococcales</taxon>
        <taxon>Magnetococcaceae</taxon>
        <taxon>Magnetococcus</taxon>
    </lineage>
</organism>
<evidence type="ECO:0000256" key="6">
    <source>
        <dbReference type="ARBA" id="ARBA00022695"/>
    </source>
</evidence>
<evidence type="ECO:0000256" key="1">
    <source>
        <dbReference type="ARBA" id="ARBA00006711"/>
    </source>
</evidence>
<evidence type="ECO:0000256" key="12">
    <source>
        <dbReference type="SAM" id="MobiDB-lite"/>
    </source>
</evidence>
<keyword evidence="5 11" id="KW-0808">Transferase</keyword>
<dbReference type="Pfam" id="PF01192">
    <property type="entry name" value="RNA_pol_Rpb6"/>
    <property type="match status" value="1"/>
</dbReference>
<dbReference type="GO" id="GO:0003899">
    <property type="term" value="F:DNA-directed RNA polymerase activity"/>
    <property type="evidence" value="ECO:0007669"/>
    <property type="project" value="UniProtKB-UniRule"/>
</dbReference>
<comment type="subunit">
    <text evidence="11">The RNAP catalytic core consists of 2 alpha, 1 beta, 1 beta' and 1 omega subunit. When a sigma factor is associated with the core the holoenzyme is formed, which can initiate transcription.</text>
</comment>
<keyword evidence="7 11" id="KW-0804">Transcription</keyword>
<evidence type="ECO:0000256" key="2">
    <source>
        <dbReference type="ARBA" id="ARBA00012418"/>
    </source>
</evidence>
<comment type="function">
    <text evidence="11">Promotes RNA polymerase assembly. Latches the N- and C-terminal regions of the beta' subunit thereby facilitating its interaction with the beta and alpha subunits.</text>
</comment>
<evidence type="ECO:0000256" key="11">
    <source>
        <dbReference type="HAMAP-Rule" id="MF_00366"/>
    </source>
</evidence>
<dbReference type="SUPFAM" id="SSF63562">
    <property type="entry name" value="RPB6/omega subunit-like"/>
    <property type="match status" value="1"/>
</dbReference>
<evidence type="ECO:0000313" key="13">
    <source>
        <dbReference type="EMBL" id="CRH07847.1"/>
    </source>
</evidence>